<dbReference type="Proteomes" id="UP000252995">
    <property type="component" value="Unassembled WGS sequence"/>
</dbReference>
<organism evidence="1 2">
    <name type="scientific">Marinobacter pelagius</name>
    <dbReference type="NCBI Taxonomy" id="379482"/>
    <lineage>
        <taxon>Bacteria</taxon>
        <taxon>Pseudomonadati</taxon>
        <taxon>Pseudomonadota</taxon>
        <taxon>Gammaproteobacteria</taxon>
        <taxon>Pseudomonadales</taxon>
        <taxon>Marinobacteraceae</taxon>
        <taxon>Marinobacter</taxon>
    </lineage>
</organism>
<dbReference type="AlphaFoldDB" id="A0A366GRC8"/>
<name>A0A366GRC8_9GAMM</name>
<reference evidence="1 2" key="1">
    <citation type="submission" date="2018-06" db="EMBL/GenBank/DDBJ databases">
        <title>Freshwater and sediment microbial communities from various areas in North America, analyzing microbe dynamics in response to fracking.</title>
        <authorList>
            <person name="Lamendella R."/>
        </authorList>
    </citation>
    <scope>NUCLEOTIDE SEQUENCE [LARGE SCALE GENOMIC DNA]</scope>
    <source>
        <strain evidence="1 2">114J</strain>
    </source>
</reference>
<accession>A0A366GRC8</accession>
<evidence type="ECO:0000313" key="2">
    <source>
        <dbReference type="Proteomes" id="UP000252995"/>
    </source>
</evidence>
<sequence length="46" mass="5193">MIFSEISRQGCINLFIFGAERIQKRPHGGGRLPAARVDRRLKARIG</sequence>
<dbReference type="EMBL" id="QNRO01000008">
    <property type="protein sequence ID" value="RBP29993.1"/>
    <property type="molecule type" value="Genomic_DNA"/>
</dbReference>
<comment type="caution">
    <text evidence="1">The sequence shown here is derived from an EMBL/GenBank/DDBJ whole genome shotgun (WGS) entry which is preliminary data.</text>
</comment>
<proteinExistence type="predicted"/>
<gene>
    <name evidence="1" type="ORF">DET50_10833</name>
</gene>
<evidence type="ECO:0000313" key="1">
    <source>
        <dbReference type="EMBL" id="RBP29993.1"/>
    </source>
</evidence>
<protein>
    <submittedName>
        <fullName evidence="1">Uncharacterized protein</fullName>
    </submittedName>
</protein>